<gene>
    <name evidence="1" type="primary">47</name>
    <name evidence="1" type="ORF">TURBIDO_47</name>
</gene>
<dbReference type="OrthoDB" id="24497at10239"/>
<dbReference type="EMBL" id="JN408460">
    <property type="protein sequence ID" value="AEL17820.1"/>
    <property type="molecule type" value="Genomic_DNA"/>
</dbReference>
<accession>G1JUR9</accession>
<proteinExistence type="predicted"/>
<dbReference type="Proteomes" id="UP000008903">
    <property type="component" value="Segment"/>
</dbReference>
<dbReference type="RefSeq" id="YP_009013941.1">
    <property type="nucleotide sequence ID" value="NC_023707.1"/>
</dbReference>
<dbReference type="GeneID" id="18561807"/>
<protein>
    <submittedName>
        <fullName evidence="1">Uncharacterized protein</fullName>
    </submittedName>
</protein>
<evidence type="ECO:0000313" key="2">
    <source>
        <dbReference type="Proteomes" id="UP000008903"/>
    </source>
</evidence>
<evidence type="ECO:0000313" key="1">
    <source>
        <dbReference type="EMBL" id="AEL17820.1"/>
    </source>
</evidence>
<name>G1JUR9_9CAUD</name>
<sequence length="62" mass="6675">MKIALTTHGPGVDGKVLKPGQAALILEGKEAKILAILNAAIEIRDRHDDPVLEALRRSLEHA</sequence>
<dbReference type="KEGG" id="vg:18561807"/>
<organism evidence="1 2">
    <name type="scientific">Mycobacterium phage Turbido</name>
    <dbReference type="NCBI Taxonomy" id="1071504"/>
    <lineage>
        <taxon>Viruses</taxon>
        <taxon>Duplodnaviria</taxon>
        <taxon>Heunggongvirae</taxon>
        <taxon>Uroviricota</taxon>
        <taxon>Caudoviricetes</taxon>
        <taxon>Turbidovirus</taxon>
        <taxon>Turbidovirus turbido</taxon>
    </lineage>
</organism>
<keyword evidence="2" id="KW-1185">Reference proteome</keyword>
<reference evidence="1 2" key="1">
    <citation type="journal article" date="2012" name="J. Virol.">
        <title>Complete Genome Sequences of 138 Mycobacteriophages.</title>
        <authorList>
            <consortium name="the Science Education Alliance Phage Hunters Advancing Genomics and Evolutionary Science Program"/>
            <consortium name="the KwaZulu-Natal Research Institute for Tuberculosis and HIV Mycobacterial Genetics Course Students"/>
            <consortium name="the Phage Hunters Integrating Research and Education Program"/>
            <person name="Hatfull G.F."/>
        </authorList>
    </citation>
    <scope>NUCLEOTIDE SEQUENCE [LARGE SCALE GENOMIC DNA]</scope>
</reference>